<comment type="caution">
    <text evidence="2">The sequence shown here is derived from an EMBL/GenBank/DDBJ whole genome shotgun (WGS) entry which is preliminary data.</text>
</comment>
<sequence>MVQDDLLLNSVPQHIKIHLVKALDKRWTAKIGLGSIALRSLIFYFKAVNKLLQSRDYDLIFFSTTQFPTLALAAIWKKRFKTRIVFDIQDPWHSTYYLSKPKHERPKKFWFSYYLNKMLEPYAMQAADGLISVSAGYLEVLQQRYPHLRSKPTATIPFGMHLPDMEIAQQNKLNAHAMCMEGVCTTGAAIPDRISCFNLVYIGRGGHDLLPAFRHLRSAVQLGLKKYPEVFHKLKVHLYGTSYAPNGSGKSTLIQEQDVQNLKGIFLESTDRLPYYQTLNTLKAADMLFIPGPDQADYVASKLYPYLMVQRPILAIVHPLSAVSTILRTIPQASVFHIHKDYAMKSSQITECLRDAILSLKSISVAEADTLRHYSAEHFTRLQTNLFDQVCQTPD</sequence>
<name>A0A916XH01_9SPHI</name>
<dbReference type="SUPFAM" id="SSF53756">
    <property type="entry name" value="UDP-Glycosyltransferase/glycogen phosphorylase"/>
    <property type="match status" value="1"/>
</dbReference>
<dbReference type="Gene3D" id="3.40.50.2000">
    <property type="entry name" value="Glycogen Phosphorylase B"/>
    <property type="match status" value="1"/>
</dbReference>
<gene>
    <name evidence="2" type="ORF">GCM10011387_24050</name>
</gene>
<dbReference type="EMBL" id="BMIL01000008">
    <property type="protein sequence ID" value="GGC69823.1"/>
    <property type="molecule type" value="Genomic_DNA"/>
</dbReference>
<reference evidence="2" key="1">
    <citation type="journal article" date="2014" name="Int. J. Syst. Evol. Microbiol.">
        <title>Complete genome sequence of Corynebacterium casei LMG S-19264T (=DSM 44701T), isolated from a smear-ripened cheese.</title>
        <authorList>
            <consortium name="US DOE Joint Genome Institute (JGI-PGF)"/>
            <person name="Walter F."/>
            <person name="Albersmeier A."/>
            <person name="Kalinowski J."/>
            <person name="Ruckert C."/>
        </authorList>
    </citation>
    <scope>NUCLEOTIDE SEQUENCE</scope>
    <source>
        <strain evidence="2">CGMCC 1.15343</strain>
    </source>
</reference>
<keyword evidence="3" id="KW-1185">Reference proteome</keyword>
<accession>A0A916XH01</accession>
<organism evidence="2 3">
    <name type="scientific">Pedobacter quisquiliarum</name>
    <dbReference type="NCBI Taxonomy" id="1834438"/>
    <lineage>
        <taxon>Bacteria</taxon>
        <taxon>Pseudomonadati</taxon>
        <taxon>Bacteroidota</taxon>
        <taxon>Sphingobacteriia</taxon>
        <taxon>Sphingobacteriales</taxon>
        <taxon>Sphingobacteriaceae</taxon>
        <taxon>Pedobacter</taxon>
    </lineage>
</organism>
<protein>
    <recommendedName>
        <fullName evidence="1">Glycosyltransferase subfamily 4-like N-terminal domain-containing protein</fullName>
    </recommendedName>
</protein>
<dbReference type="InterPro" id="IPR028098">
    <property type="entry name" value="Glyco_trans_4-like_N"/>
</dbReference>
<proteinExistence type="predicted"/>
<feature type="domain" description="Glycosyltransferase subfamily 4-like N-terminal" evidence="1">
    <location>
        <begin position="41"/>
        <end position="159"/>
    </location>
</feature>
<evidence type="ECO:0000313" key="2">
    <source>
        <dbReference type="EMBL" id="GGC69823.1"/>
    </source>
</evidence>
<dbReference type="Proteomes" id="UP000651668">
    <property type="component" value="Unassembled WGS sequence"/>
</dbReference>
<dbReference type="AlphaFoldDB" id="A0A916XH01"/>
<dbReference type="GO" id="GO:0016757">
    <property type="term" value="F:glycosyltransferase activity"/>
    <property type="evidence" value="ECO:0007669"/>
    <property type="project" value="UniProtKB-ARBA"/>
</dbReference>
<evidence type="ECO:0000259" key="1">
    <source>
        <dbReference type="Pfam" id="PF13439"/>
    </source>
</evidence>
<reference evidence="2" key="2">
    <citation type="submission" date="2020-09" db="EMBL/GenBank/DDBJ databases">
        <authorList>
            <person name="Sun Q."/>
            <person name="Zhou Y."/>
        </authorList>
    </citation>
    <scope>NUCLEOTIDE SEQUENCE</scope>
    <source>
        <strain evidence="2">CGMCC 1.15343</strain>
    </source>
</reference>
<dbReference type="Pfam" id="PF13439">
    <property type="entry name" value="Glyco_transf_4"/>
    <property type="match status" value="1"/>
</dbReference>
<evidence type="ECO:0000313" key="3">
    <source>
        <dbReference type="Proteomes" id="UP000651668"/>
    </source>
</evidence>